<reference evidence="1 2" key="2">
    <citation type="submission" date="2016-08" db="EMBL/GenBank/DDBJ databases">
        <title>Pervasive Adenine N6-methylation of Active Genes in Fungi.</title>
        <authorList>
            <consortium name="DOE Joint Genome Institute"/>
            <person name="Mondo S.J."/>
            <person name="Dannebaum R.O."/>
            <person name="Kuo R.C."/>
            <person name="Labutti K."/>
            <person name="Haridas S."/>
            <person name="Kuo A."/>
            <person name="Salamov A."/>
            <person name="Ahrendt S.R."/>
            <person name="Lipzen A."/>
            <person name="Sullivan W."/>
            <person name="Andreopoulos W.B."/>
            <person name="Clum A."/>
            <person name="Lindquist E."/>
            <person name="Daum C."/>
            <person name="Ramamoorthy G.K."/>
            <person name="Gryganskyi A."/>
            <person name="Culley D."/>
            <person name="Magnuson J.K."/>
            <person name="James T.Y."/>
            <person name="O'Malley M.A."/>
            <person name="Stajich J.E."/>
            <person name="Spatafora J.W."/>
            <person name="Visel A."/>
            <person name="Grigoriev I.V."/>
        </authorList>
    </citation>
    <scope>NUCLEOTIDE SEQUENCE [LARGE SCALE GENOMIC DNA]</scope>
    <source>
        <strain evidence="1 2">S4</strain>
    </source>
</reference>
<sequence>MFSFKTYTDKFDLNQQNKLDNIILHYSIKLIDEYPINGLCYVDKELKNNQEKSLMDILIEIKN</sequence>
<dbReference type="AlphaFoldDB" id="A0A1Y1WYR1"/>
<evidence type="ECO:0000313" key="2">
    <source>
        <dbReference type="Proteomes" id="UP000193944"/>
    </source>
</evidence>
<dbReference type="Proteomes" id="UP000193944">
    <property type="component" value="Unassembled WGS sequence"/>
</dbReference>
<keyword evidence="2" id="KW-1185">Reference proteome</keyword>
<accession>A0A1Y1WYR1</accession>
<name>A0A1Y1WYR1_9FUNG</name>
<organism evidence="1 2">
    <name type="scientific">Anaeromyces robustus</name>
    <dbReference type="NCBI Taxonomy" id="1754192"/>
    <lineage>
        <taxon>Eukaryota</taxon>
        <taxon>Fungi</taxon>
        <taxon>Fungi incertae sedis</taxon>
        <taxon>Chytridiomycota</taxon>
        <taxon>Chytridiomycota incertae sedis</taxon>
        <taxon>Neocallimastigomycetes</taxon>
        <taxon>Neocallimastigales</taxon>
        <taxon>Neocallimastigaceae</taxon>
        <taxon>Anaeromyces</taxon>
    </lineage>
</organism>
<gene>
    <name evidence="1" type="ORF">BCR32DRAFT_282103</name>
</gene>
<protein>
    <submittedName>
        <fullName evidence="1">Uncharacterized protein</fullName>
    </submittedName>
</protein>
<evidence type="ECO:0000313" key="1">
    <source>
        <dbReference type="EMBL" id="ORX78643.1"/>
    </source>
</evidence>
<proteinExistence type="predicted"/>
<comment type="caution">
    <text evidence="1">The sequence shown here is derived from an EMBL/GenBank/DDBJ whole genome shotgun (WGS) entry which is preliminary data.</text>
</comment>
<dbReference type="EMBL" id="MCFG01000203">
    <property type="protein sequence ID" value="ORX78643.1"/>
    <property type="molecule type" value="Genomic_DNA"/>
</dbReference>
<dbReference type="OrthoDB" id="2157354at2759"/>
<reference evidence="1 2" key="1">
    <citation type="submission" date="2016-08" db="EMBL/GenBank/DDBJ databases">
        <title>A Parts List for Fungal Cellulosomes Revealed by Comparative Genomics.</title>
        <authorList>
            <consortium name="DOE Joint Genome Institute"/>
            <person name="Haitjema C.H."/>
            <person name="Gilmore S.P."/>
            <person name="Henske J.K."/>
            <person name="Solomon K.V."/>
            <person name="De Groot R."/>
            <person name="Kuo A."/>
            <person name="Mondo S.J."/>
            <person name="Salamov A.A."/>
            <person name="Labutti K."/>
            <person name="Zhao Z."/>
            <person name="Chiniquy J."/>
            <person name="Barry K."/>
            <person name="Brewer H.M."/>
            <person name="Purvine S.O."/>
            <person name="Wright A.T."/>
            <person name="Boxma B."/>
            <person name="Van Alen T."/>
            <person name="Hackstein J.H."/>
            <person name="Baker S.E."/>
            <person name="Grigoriev I.V."/>
            <person name="O'Malley M.A."/>
        </authorList>
    </citation>
    <scope>NUCLEOTIDE SEQUENCE [LARGE SCALE GENOMIC DNA]</scope>
    <source>
        <strain evidence="1 2">S4</strain>
    </source>
</reference>